<dbReference type="EnsemblProtists" id="EKX51342">
    <property type="protein sequence ID" value="EKX51342"/>
    <property type="gene ID" value="GUITHDRAFT_103259"/>
</dbReference>
<reference evidence="4 6" key="1">
    <citation type="journal article" date="2012" name="Nature">
        <title>Algal genomes reveal evolutionary mosaicism and the fate of nucleomorphs.</title>
        <authorList>
            <consortium name="DOE Joint Genome Institute"/>
            <person name="Curtis B.A."/>
            <person name="Tanifuji G."/>
            <person name="Burki F."/>
            <person name="Gruber A."/>
            <person name="Irimia M."/>
            <person name="Maruyama S."/>
            <person name="Arias M.C."/>
            <person name="Ball S.G."/>
            <person name="Gile G.H."/>
            <person name="Hirakawa Y."/>
            <person name="Hopkins J.F."/>
            <person name="Kuo A."/>
            <person name="Rensing S.A."/>
            <person name="Schmutz J."/>
            <person name="Symeonidi A."/>
            <person name="Elias M."/>
            <person name="Eveleigh R.J."/>
            <person name="Herman E.K."/>
            <person name="Klute M.J."/>
            <person name="Nakayama T."/>
            <person name="Obornik M."/>
            <person name="Reyes-Prieto A."/>
            <person name="Armbrust E.V."/>
            <person name="Aves S.J."/>
            <person name="Beiko R.G."/>
            <person name="Coutinho P."/>
            <person name="Dacks J.B."/>
            <person name="Durnford D.G."/>
            <person name="Fast N.M."/>
            <person name="Green B.R."/>
            <person name="Grisdale C.J."/>
            <person name="Hempel F."/>
            <person name="Henrissat B."/>
            <person name="Hoppner M.P."/>
            <person name="Ishida K."/>
            <person name="Kim E."/>
            <person name="Koreny L."/>
            <person name="Kroth P.G."/>
            <person name="Liu Y."/>
            <person name="Malik S.B."/>
            <person name="Maier U.G."/>
            <person name="McRose D."/>
            <person name="Mock T."/>
            <person name="Neilson J.A."/>
            <person name="Onodera N.T."/>
            <person name="Poole A.M."/>
            <person name="Pritham E.J."/>
            <person name="Richards T.A."/>
            <person name="Rocap G."/>
            <person name="Roy S.W."/>
            <person name="Sarai C."/>
            <person name="Schaack S."/>
            <person name="Shirato S."/>
            <person name="Slamovits C.H."/>
            <person name="Spencer D.F."/>
            <person name="Suzuki S."/>
            <person name="Worden A.Z."/>
            <person name="Zauner S."/>
            <person name="Barry K."/>
            <person name="Bell C."/>
            <person name="Bharti A.K."/>
            <person name="Crow J.A."/>
            <person name="Grimwood J."/>
            <person name="Kramer R."/>
            <person name="Lindquist E."/>
            <person name="Lucas S."/>
            <person name="Salamov A."/>
            <person name="McFadden G.I."/>
            <person name="Lane C.E."/>
            <person name="Keeling P.J."/>
            <person name="Gray M.W."/>
            <person name="Grigoriev I.V."/>
            <person name="Archibald J.M."/>
        </authorList>
    </citation>
    <scope>NUCLEOTIDE SEQUENCE</scope>
    <source>
        <strain evidence="4 6">CCMP2712</strain>
    </source>
</reference>
<dbReference type="KEGG" id="gtt:GUITHDRAFT_103259"/>
<dbReference type="AlphaFoldDB" id="L1JSD2"/>
<evidence type="ECO:0000313" key="4">
    <source>
        <dbReference type="EMBL" id="EKX51342.1"/>
    </source>
</evidence>
<feature type="transmembrane region" description="Helical" evidence="3">
    <location>
        <begin position="295"/>
        <end position="316"/>
    </location>
</feature>
<feature type="transmembrane region" description="Helical" evidence="3">
    <location>
        <begin position="264"/>
        <end position="283"/>
    </location>
</feature>
<proteinExistence type="predicted"/>
<dbReference type="GeneID" id="17307885"/>
<keyword evidence="3" id="KW-0812">Transmembrane</keyword>
<feature type="transmembrane region" description="Helical" evidence="3">
    <location>
        <begin position="148"/>
        <end position="167"/>
    </location>
</feature>
<accession>L1JSD2</accession>
<gene>
    <name evidence="4" type="ORF">GUITHDRAFT_103259</name>
</gene>
<feature type="region of interest" description="Disordered" evidence="2">
    <location>
        <begin position="334"/>
        <end position="366"/>
    </location>
</feature>
<name>L1JSD2_GUITC</name>
<dbReference type="EMBL" id="JH992976">
    <property type="protein sequence ID" value="EKX51342.1"/>
    <property type="molecule type" value="Genomic_DNA"/>
</dbReference>
<evidence type="ECO:0000256" key="1">
    <source>
        <dbReference type="SAM" id="Coils"/>
    </source>
</evidence>
<feature type="compositionally biased region" description="Basic and acidic residues" evidence="2">
    <location>
        <begin position="354"/>
        <end position="366"/>
    </location>
</feature>
<evidence type="ECO:0000313" key="6">
    <source>
        <dbReference type="Proteomes" id="UP000011087"/>
    </source>
</evidence>
<sequence>MSGSSNPLSPQHRAATSEQMLSSSVNVSAPLDLQDDHQSMAMAAWEVNQRVQSLESVFEQTQSTLEILVDKFSGHQEKMNEMERMLSLLEQQFVEQKKNQHCARSDRCSACLWFSLPSLSLISFALFALYMASFSVDTWGQDLQLVRFSVRLIEGFFLLVLAGSVNLNHSRLSESRDFSAVQLLSSICAAVLMIDTAKTLYAIKNSSWSTEEEASDLANLTLTKGSIDPFHLFQDMLLSFSYLVLLVWKLFLSNQKFSSFGWEWIFTEYPVFFGFLYFGLRLAAGILSNTSSRELAELIMSVAYIFGGVFFAFLSIKLGGTTHEPVQQVERNSIRSGQVARSSAPAEAPVSTDSTRRTAERDEGRREAGISAFPVAVGGMESRERTELSTHFSSRNSDTDKEQKQTSPSSSASQLGLVDIILSNPQLDFSSSASVLLSANLLELLQLAQGDPTLDGIILDFTSDSQDLHKTFLPNDGGLFVDPKAQPLKELLRLLGQQQAKIPAGSRVTMEVRRRAEDVFAAVNGHAGSSDGSMEESVLVLEPPRNEPPPNFQPAPEEPPQQALHPSTCDEPFLFDSFRASSVGTIFESAAQSTAEAVEEAAAQEKYFTSSSSPNGLFRDQGGKKLEVEFFEAGGMGPNESDASRS</sequence>
<feature type="region of interest" description="Disordered" evidence="2">
    <location>
        <begin position="1"/>
        <end position="21"/>
    </location>
</feature>
<feature type="transmembrane region" description="Helical" evidence="3">
    <location>
        <begin position="232"/>
        <end position="252"/>
    </location>
</feature>
<dbReference type="Proteomes" id="UP000011087">
    <property type="component" value="Unassembled WGS sequence"/>
</dbReference>
<evidence type="ECO:0000256" key="2">
    <source>
        <dbReference type="SAM" id="MobiDB-lite"/>
    </source>
</evidence>
<dbReference type="RefSeq" id="XP_005838322.1">
    <property type="nucleotide sequence ID" value="XM_005838265.1"/>
</dbReference>
<keyword evidence="3" id="KW-0472">Membrane</keyword>
<feature type="region of interest" description="Disordered" evidence="2">
    <location>
        <begin position="380"/>
        <end position="411"/>
    </location>
</feature>
<protein>
    <recommendedName>
        <fullName evidence="7">Transmembrane protein</fullName>
    </recommendedName>
</protein>
<dbReference type="PaxDb" id="55529-EKX51342"/>
<keyword evidence="1" id="KW-0175">Coiled coil</keyword>
<reference evidence="5" key="3">
    <citation type="submission" date="2015-06" db="UniProtKB">
        <authorList>
            <consortium name="EnsemblProtists"/>
        </authorList>
    </citation>
    <scope>IDENTIFICATION</scope>
</reference>
<evidence type="ECO:0000313" key="5">
    <source>
        <dbReference type="EnsemblProtists" id="EKX51342"/>
    </source>
</evidence>
<reference evidence="6" key="2">
    <citation type="submission" date="2012-11" db="EMBL/GenBank/DDBJ databases">
        <authorList>
            <person name="Kuo A."/>
            <person name="Curtis B.A."/>
            <person name="Tanifuji G."/>
            <person name="Burki F."/>
            <person name="Gruber A."/>
            <person name="Irimia M."/>
            <person name="Maruyama S."/>
            <person name="Arias M.C."/>
            <person name="Ball S.G."/>
            <person name="Gile G.H."/>
            <person name="Hirakawa Y."/>
            <person name="Hopkins J.F."/>
            <person name="Rensing S.A."/>
            <person name="Schmutz J."/>
            <person name="Symeonidi A."/>
            <person name="Elias M."/>
            <person name="Eveleigh R.J."/>
            <person name="Herman E.K."/>
            <person name="Klute M.J."/>
            <person name="Nakayama T."/>
            <person name="Obornik M."/>
            <person name="Reyes-Prieto A."/>
            <person name="Armbrust E.V."/>
            <person name="Aves S.J."/>
            <person name="Beiko R.G."/>
            <person name="Coutinho P."/>
            <person name="Dacks J.B."/>
            <person name="Durnford D.G."/>
            <person name="Fast N.M."/>
            <person name="Green B.R."/>
            <person name="Grisdale C."/>
            <person name="Hempe F."/>
            <person name="Henrissat B."/>
            <person name="Hoppner M.P."/>
            <person name="Ishida K.-I."/>
            <person name="Kim E."/>
            <person name="Koreny L."/>
            <person name="Kroth P.G."/>
            <person name="Liu Y."/>
            <person name="Malik S.-B."/>
            <person name="Maier U.G."/>
            <person name="McRose D."/>
            <person name="Mock T."/>
            <person name="Neilson J.A."/>
            <person name="Onodera N.T."/>
            <person name="Poole A.M."/>
            <person name="Pritham E.J."/>
            <person name="Richards T.A."/>
            <person name="Rocap G."/>
            <person name="Roy S.W."/>
            <person name="Sarai C."/>
            <person name="Schaack S."/>
            <person name="Shirato S."/>
            <person name="Slamovits C.H."/>
            <person name="Spencer D.F."/>
            <person name="Suzuki S."/>
            <person name="Worden A.Z."/>
            <person name="Zauner S."/>
            <person name="Barry K."/>
            <person name="Bell C."/>
            <person name="Bharti A.K."/>
            <person name="Crow J.A."/>
            <person name="Grimwood J."/>
            <person name="Kramer R."/>
            <person name="Lindquist E."/>
            <person name="Lucas S."/>
            <person name="Salamov A."/>
            <person name="McFadden G.I."/>
            <person name="Lane C.E."/>
            <person name="Keeling P.J."/>
            <person name="Gray M.W."/>
            <person name="Grigoriev I.V."/>
            <person name="Archibald J.M."/>
        </authorList>
    </citation>
    <scope>NUCLEOTIDE SEQUENCE</scope>
    <source>
        <strain evidence="6">CCMP2712</strain>
    </source>
</reference>
<feature type="region of interest" description="Disordered" evidence="2">
    <location>
        <begin position="525"/>
        <end position="569"/>
    </location>
</feature>
<keyword evidence="6" id="KW-1185">Reference proteome</keyword>
<organism evidence="4">
    <name type="scientific">Guillardia theta (strain CCMP2712)</name>
    <name type="common">Cryptophyte</name>
    <dbReference type="NCBI Taxonomy" id="905079"/>
    <lineage>
        <taxon>Eukaryota</taxon>
        <taxon>Cryptophyceae</taxon>
        <taxon>Pyrenomonadales</taxon>
        <taxon>Geminigeraceae</taxon>
        <taxon>Guillardia</taxon>
    </lineage>
</organism>
<evidence type="ECO:0008006" key="7">
    <source>
        <dbReference type="Google" id="ProtNLM"/>
    </source>
</evidence>
<dbReference type="HOGENOM" id="CLU_424206_0_0_1"/>
<feature type="coiled-coil region" evidence="1">
    <location>
        <begin position="72"/>
        <end position="99"/>
    </location>
</feature>
<feature type="transmembrane region" description="Helical" evidence="3">
    <location>
        <begin position="112"/>
        <end position="136"/>
    </location>
</feature>
<feature type="compositionally biased region" description="Pro residues" evidence="2">
    <location>
        <begin position="546"/>
        <end position="559"/>
    </location>
</feature>
<keyword evidence="3" id="KW-1133">Transmembrane helix</keyword>
<evidence type="ECO:0000256" key="3">
    <source>
        <dbReference type="SAM" id="Phobius"/>
    </source>
</evidence>